<evidence type="ECO:0000313" key="2">
    <source>
        <dbReference type="EMBL" id="RCW37098.1"/>
    </source>
</evidence>
<protein>
    <recommendedName>
        <fullName evidence="5">Alginate export domain-containing protein</fullName>
    </recommendedName>
</protein>
<evidence type="ECO:0000313" key="1">
    <source>
        <dbReference type="EMBL" id="RBP76225.1"/>
    </source>
</evidence>
<sequence>MMRPSGILVLITGVVCQLPWQKALAGSPHIPQPWRAEAVVQGRDEAYDAERFLHELTFAHQAEAPSAVENGIRGTGGSVSSDELYYDFRFRQDFGFREGRNGFLLDIQRSEDLDGAYDRQLVGFRQNLGERSELWLQGDVFSDKAQSDVYFSGRHYLNGRKGSNETSWLHASWIIPDAYFNDKTSTPDRFTREPQSLFLQWHQQTELRQSTTISINWSRESEFVSRQENLTVASDNVRAAFDHRQQSGPWALSIAIEGERSRRQYQLQGPQEGQRRDFSRDYLKVTTSARLNEHRLKPRFGLAYIHLDERGFFGRAIDDTGDIRRREPVVFADITLQASAATTLSPALYLGAPDIRQSFDATREDNHSGFMGKLALPLQFRLSATDRASLTLNPTFYLHKAAFGGGNLQFHWPM</sequence>
<evidence type="ECO:0000313" key="3">
    <source>
        <dbReference type="Proteomes" id="UP000252795"/>
    </source>
</evidence>
<organism evidence="2 3">
    <name type="scientific">Marinobacter nauticus</name>
    <name type="common">Marinobacter hydrocarbonoclasticus</name>
    <name type="synonym">Marinobacter aquaeolei</name>
    <dbReference type="NCBI Taxonomy" id="2743"/>
    <lineage>
        <taxon>Bacteria</taxon>
        <taxon>Pseudomonadati</taxon>
        <taxon>Pseudomonadota</taxon>
        <taxon>Gammaproteobacteria</taxon>
        <taxon>Pseudomonadales</taxon>
        <taxon>Marinobacteraceae</taxon>
        <taxon>Marinobacter</taxon>
    </lineage>
</organism>
<gene>
    <name evidence="2" type="ORF">DET51_102244</name>
    <name evidence="1" type="ORF">DET64_102244</name>
</gene>
<dbReference type="EMBL" id="QNSA01000002">
    <property type="protein sequence ID" value="RBP76225.1"/>
    <property type="molecule type" value="Genomic_DNA"/>
</dbReference>
<dbReference type="EMBL" id="QPJB01000002">
    <property type="protein sequence ID" value="RCW37098.1"/>
    <property type="molecule type" value="Genomic_DNA"/>
</dbReference>
<evidence type="ECO:0008006" key="5">
    <source>
        <dbReference type="Google" id="ProtNLM"/>
    </source>
</evidence>
<dbReference type="AlphaFoldDB" id="A0A368V7L7"/>
<dbReference type="RefSeq" id="WP_113879190.1">
    <property type="nucleotide sequence ID" value="NZ_JAHVHZ010000002.1"/>
</dbReference>
<comment type="caution">
    <text evidence="2">The sequence shown here is derived from an EMBL/GenBank/DDBJ whole genome shotgun (WGS) entry which is preliminary data.</text>
</comment>
<keyword evidence="4" id="KW-1185">Reference proteome</keyword>
<dbReference type="Proteomes" id="UP000253065">
    <property type="component" value="Unassembled WGS sequence"/>
</dbReference>
<name>A0A368V7L7_MARNT</name>
<proteinExistence type="predicted"/>
<evidence type="ECO:0000313" key="4">
    <source>
        <dbReference type="Proteomes" id="UP000253065"/>
    </source>
</evidence>
<accession>A0A368V7L7</accession>
<dbReference type="Proteomes" id="UP000252795">
    <property type="component" value="Unassembled WGS sequence"/>
</dbReference>
<reference evidence="2 3" key="1">
    <citation type="submission" date="2018-07" db="EMBL/GenBank/DDBJ databases">
        <title>Freshwater and sediment microbial communities from various areas in North America, analyzing microbe dynamics in response to fracking.</title>
        <authorList>
            <person name="Lamendella R."/>
        </authorList>
    </citation>
    <scope>NUCLEOTIDE SEQUENCE [LARGE SCALE GENOMIC DNA]</scope>
    <source>
        <strain evidence="2 3">114E</strain>
        <strain evidence="1 4">114E_o</strain>
    </source>
</reference>